<dbReference type="NCBIfam" id="TIGR01300">
    <property type="entry name" value="CPA3_mnhG_phaG"/>
    <property type="match status" value="1"/>
</dbReference>
<keyword evidence="1" id="KW-1133">Transmembrane helix</keyword>
<dbReference type="PANTHER" id="PTHR34703:SF1">
    <property type="entry name" value="ANTIPORTER SUBUNIT MNHG2-RELATED"/>
    <property type="match status" value="1"/>
</dbReference>
<feature type="transmembrane region" description="Helical" evidence="1">
    <location>
        <begin position="68"/>
        <end position="90"/>
    </location>
</feature>
<evidence type="ECO:0000256" key="1">
    <source>
        <dbReference type="SAM" id="Phobius"/>
    </source>
</evidence>
<evidence type="ECO:0000313" key="3">
    <source>
        <dbReference type="Proteomes" id="UP000708576"/>
    </source>
</evidence>
<organism evidence="2 3">
    <name type="scientific">Carboxylicivirga linearis</name>
    <dbReference type="NCBI Taxonomy" id="1628157"/>
    <lineage>
        <taxon>Bacteria</taxon>
        <taxon>Pseudomonadati</taxon>
        <taxon>Bacteroidota</taxon>
        <taxon>Bacteroidia</taxon>
        <taxon>Marinilabiliales</taxon>
        <taxon>Marinilabiliaceae</taxon>
        <taxon>Carboxylicivirga</taxon>
    </lineage>
</organism>
<accession>A0ABS5JSD6</accession>
<dbReference type="Pfam" id="PF03334">
    <property type="entry name" value="PhaG_MnhG_YufB"/>
    <property type="match status" value="1"/>
</dbReference>
<dbReference type="PANTHER" id="PTHR34703">
    <property type="entry name" value="ANTIPORTER SUBUNIT MNHG2-RELATED"/>
    <property type="match status" value="1"/>
</dbReference>
<feature type="transmembrane region" description="Helical" evidence="1">
    <location>
        <begin position="40"/>
        <end position="62"/>
    </location>
</feature>
<evidence type="ECO:0000313" key="2">
    <source>
        <dbReference type="EMBL" id="MBS2097715.1"/>
    </source>
</evidence>
<comment type="caution">
    <text evidence="2">The sequence shown here is derived from an EMBL/GenBank/DDBJ whole genome shotgun (WGS) entry which is preliminary data.</text>
</comment>
<dbReference type="Proteomes" id="UP000708576">
    <property type="component" value="Unassembled WGS sequence"/>
</dbReference>
<dbReference type="NCBIfam" id="NF009314">
    <property type="entry name" value="PRK12674.1-2"/>
    <property type="match status" value="1"/>
</dbReference>
<dbReference type="InterPro" id="IPR005133">
    <property type="entry name" value="PhaG_MnhG_YufB"/>
</dbReference>
<reference evidence="2 3" key="1">
    <citation type="journal article" date="2015" name="Int. J. Syst. Evol. Microbiol.">
        <title>Carboxylicivirga linearis sp. nov., isolated from a sea cucumber culture pond.</title>
        <authorList>
            <person name="Wang F.Q."/>
            <person name="Zhou Y.X."/>
            <person name="Lin X.Z."/>
            <person name="Chen G.J."/>
            <person name="Du Z.J."/>
        </authorList>
    </citation>
    <scope>NUCLEOTIDE SEQUENCE [LARGE SCALE GENOMIC DNA]</scope>
    <source>
        <strain evidence="2 3">FB218</strain>
    </source>
</reference>
<name>A0ABS5JSD6_9BACT</name>
<protein>
    <submittedName>
        <fullName evidence="2">Monovalent cation/H(+) antiporter subunit G</fullName>
    </submittedName>
</protein>
<dbReference type="EMBL" id="JAGUCO010000002">
    <property type="protein sequence ID" value="MBS2097715.1"/>
    <property type="molecule type" value="Genomic_DNA"/>
</dbReference>
<keyword evidence="1" id="KW-0472">Membrane</keyword>
<keyword evidence="1" id="KW-0812">Transmembrane</keyword>
<feature type="transmembrane region" description="Helical" evidence="1">
    <location>
        <begin position="6"/>
        <end position="28"/>
    </location>
</feature>
<sequence>MMEIAIIIILALGSLLMLLGAIGLIRFPDIFMRMHAATKAPSLGAMLMLLGFVLYFTTWAIVVKAILIIVFIFITTPVASHAIGATAHHLKIKKWDRMKIDDLEEDKNK</sequence>
<keyword evidence="3" id="KW-1185">Reference proteome</keyword>
<gene>
    <name evidence="2" type="primary">mnhG</name>
    <name evidence="2" type="ORF">KEM10_05445</name>
</gene>
<proteinExistence type="predicted"/>
<dbReference type="RefSeq" id="WP_212214471.1">
    <property type="nucleotide sequence ID" value="NZ_JAGUCO010000002.1"/>
</dbReference>